<feature type="region of interest" description="Disordered" evidence="1">
    <location>
        <begin position="152"/>
        <end position="183"/>
    </location>
</feature>
<dbReference type="AlphaFoldDB" id="A0A2I0XD63"/>
<evidence type="ECO:0000256" key="1">
    <source>
        <dbReference type="SAM" id="MobiDB-lite"/>
    </source>
</evidence>
<organism evidence="2 3">
    <name type="scientific">Dendrobium catenatum</name>
    <dbReference type="NCBI Taxonomy" id="906689"/>
    <lineage>
        <taxon>Eukaryota</taxon>
        <taxon>Viridiplantae</taxon>
        <taxon>Streptophyta</taxon>
        <taxon>Embryophyta</taxon>
        <taxon>Tracheophyta</taxon>
        <taxon>Spermatophyta</taxon>
        <taxon>Magnoliopsida</taxon>
        <taxon>Liliopsida</taxon>
        <taxon>Asparagales</taxon>
        <taxon>Orchidaceae</taxon>
        <taxon>Epidendroideae</taxon>
        <taxon>Malaxideae</taxon>
        <taxon>Dendrobiinae</taxon>
        <taxon>Dendrobium</taxon>
    </lineage>
</organism>
<name>A0A2I0XD63_9ASPA</name>
<proteinExistence type="predicted"/>
<reference evidence="2 3" key="2">
    <citation type="journal article" date="2017" name="Nature">
        <title>The Apostasia genome and the evolution of orchids.</title>
        <authorList>
            <person name="Zhang G.Q."/>
            <person name="Liu K.W."/>
            <person name="Li Z."/>
            <person name="Lohaus R."/>
            <person name="Hsiao Y.Y."/>
            <person name="Niu S.C."/>
            <person name="Wang J.Y."/>
            <person name="Lin Y.C."/>
            <person name="Xu Q."/>
            <person name="Chen L.J."/>
            <person name="Yoshida K."/>
            <person name="Fujiwara S."/>
            <person name="Wang Z.W."/>
            <person name="Zhang Y.Q."/>
            <person name="Mitsuda N."/>
            <person name="Wang M."/>
            <person name="Liu G.H."/>
            <person name="Pecoraro L."/>
            <person name="Huang H.X."/>
            <person name="Xiao X.J."/>
            <person name="Lin M."/>
            <person name="Wu X.Y."/>
            <person name="Wu W.L."/>
            <person name="Chen Y.Y."/>
            <person name="Chang S.B."/>
            <person name="Sakamoto S."/>
            <person name="Ohme-Takagi M."/>
            <person name="Yagi M."/>
            <person name="Zeng S.J."/>
            <person name="Shen C.Y."/>
            <person name="Yeh C.M."/>
            <person name="Luo Y.B."/>
            <person name="Tsai W.C."/>
            <person name="Van de Peer Y."/>
            <person name="Liu Z.J."/>
        </authorList>
    </citation>
    <scope>NUCLEOTIDE SEQUENCE [LARGE SCALE GENOMIC DNA]</scope>
    <source>
        <tissue evidence="2">The whole plant</tissue>
    </source>
</reference>
<gene>
    <name evidence="2" type="ORF">MA16_Dca012495</name>
</gene>
<keyword evidence="3" id="KW-1185">Reference proteome</keyword>
<evidence type="ECO:0000313" key="3">
    <source>
        <dbReference type="Proteomes" id="UP000233837"/>
    </source>
</evidence>
<evidence type="ECO:0000313" key="2">
    <source>
        <dbReference type="EMBL" id="PKU85839.1"/>
    </source>
</evidence>
<reference evidence="2 3" key="1">
    <citation type="journal article" date="2016" name="Sci. Rep.">
        <title>The Dendrobium catenatum Lindl. genome sequence provides insights into polysaccharide synthase, floral development and adaptive evolution.</title>
        <authorList>
            <person name="Zhang G.Q."/>
            <person name="Xu Q."/>
            <person name="Bian C."/>
            <person name="Tsai W.C."/>
            <person name="Yeh C.M."/>
            <person name="Liu K.W."/>
            <person name="Yoshida K."/>
            <person name="Zhang L.S."/>
            <person name="Chang S.B."/>
            <person name="Chen F."/>
            <person name="Shi Y."/>
            <person name="Su Y.Y."/>
            <person name="Zhang Y.Q."/>
            <person name="Chen L.J."/>
            <person name="Yin Y."/>
            <person name="Lin M."/>
            <person name="Huang H."/>
            <person name="Deng H."/>
            <person name="Wang Z.W."/>
            <person name="Zhu S.L."/>
            <person name="Zhao X."/>
            <person name="Deng C."/>
            <person name="Niu S.C."/>
            <person name="Huang J."/>
            <person name="Wang M."/>
            <person name="Liu G.H."/>
            <person name="Yang H.J."/>
            <person name="Xiao X.J."/>
            <person name="Hsiao Y.Y."/>
            <person name="Wu W.L."/>
            <person name="Chen Y.Y."/>
            <person name="Mitsuda N."/>
            <person name="Ohme-Takagi M."/>
            <person name="Luo Y.B."/>
            <person name="Van de Peer Y."/>
            <person name="Liu Z.J."/>
        </authorList>
    </citation>
    <scope>NUCLEOTIDE SEQUENCE [LARGE SCALE GENOMIC DNA]</scope>
    <source>
        <tissue evidence="2">The whole plant</tissue>
    </source>
</reference>
<protein>
    <submittedName>
        <fullName evidence="2">Uncharacterized protein</fullName>
    </submittedName>
</protein>
<dbReference type="EMBL" id="KZ501963">
    <property type="protein sequence ID" value="PKU85839.1"/>
    <property type="molecule type" value="Genomic_DNA"/>
</dbReference>
<sequence>MAVGCSNHEDGESKYGPWLQVNYKKKGRRYEIGERKKQITKRVIVPKQNSKLIEEKQSIPDKDFIPAQEEPVQIEVVWKQYVEVLDSIVVNESQPKLPLVLAPNSIVNTINKFGILSDMEDNNLNCNEEEIHSKEVEEGKITDLEQAVIVSSQTKEHEQNTISEDSCKGTSQEMKEVELSSSGKKDKLLKELKSLGSCDIVNYNRKMEVGRSKKGGGPSPLIKQ</sequence>
<feature type="compositionally biased region" description="Polar residues" evidence="1">
    <location>
        <begin position="160"/>
        <end position="172"/>
    </location>
</feature>
<accession>A0A2I0XD63</accession>
<dbReference type="Proteomes" id="UP000233837">
    <property type="component" value="Unassembled WGS sequence"/>
</dbReference>
<feature type="compositionally biased region" description="Basic and acidic residues" evidence="1">
    <location>
        <begin position="173"/>
        <end position="183"/>
    </location>
</feature>